<reference evidence="3" key="1">
    <citation type="submission" date="2016-11" db="EMBL/GenBank/DDBJ databases">
        <authorList>
            <person name="Varghese N."/>
            <person name="Submissions S."/>
        </authorList>
    </citation>
    <scope>NUCLEOTIDE SEQUENCE [LARGE SCALE GENOMIC DNA]</scope>
    <source>
        <strain evidence="3">DSM 14826</strain>
    </source>
</reference>
<keyword evidence="3" id="KW-1185">Reference proteome</keyword>
<gene>
    <name evidence="2" type="ORF">SAMN02745227_00888</name>
</gene>
<sequence>MIFGIIISIGLVLMFIGYLFWKRISIEIKGEDYDKVMEREKELEWLGENLVYFSLGILLVGGLYKFVTPFKTIITLGLIMLLTLVFAIRFYSR</sequence>
<keyword evidence="1" id="KW-0812">Transmembrane</keyword>
<dbReference type="EMBL" id="FRAI01000008">
    <property type="protein sequence ID" value="SHJ86835.1"/>
    <property type="molecule type" value="Genomic_DNA"/>
</dbReference>
<dbReference type="Proteomes" id="UP000243547">
    <property type="component" value="Unassembled WGS sequence"/>
</dbReference>
<name>A0A1M6MTI4_9FIRM</name>
<evidence type="ECO:0000313" key="2">
    <source>
        <dbReference type="EMBL" id="SHJ86835.1"/>
    </source>
</evidence>
<evidence type="ECO:0000256" key="1">
    <source>
        <dbReference type="SAM" id="Phobius"/>
    </source>
</evidence>
<dbReference type="AlphaFoldDB" id="A0A1M6MTI4"/>
<protein>
    <recommendedName>
        <fullName evidence="4">DUF3784 domain-containing protein</fullName>
    </recommendedName>
</protein>
<feature type="transmembrane region" description="Helical" evidence="1">
    <location>
        <begin position="6"/>
        <end position="24"/>
    </location>
</feature>
<proteinExistence type="predicted"/>
<feature type="transmembrane region" description="Helical" evidence="1">
    <location>
        <begin position="73"/>
        <end position="91"/>
    </location>
</feature>
<organism evidence="2 3">
    <name type="scientific">Anaerobranca californiensis DSM 14826</name>
    <dbReference type="NCBI Taxonomy" id="1120989"/>
    <lineage>
        <taxon>Bacteria</taxon>
        <taxon>Bacillati</taxon>
        <taxon>Bacillota</taxon>
        <taxon>Clostridia</taxon>
        <taxon>Eubacteriales</taxon>
        <taxon>Proteinivoracaceae</taxon>
        <taxon>Anaerobranca</taxon>
    </lineage>
</organism>
<keyword evidence="1" id="KW-1133">Transmembrane helix</keyword>
<dbReference type="RefSeq" id="WP_072906621.1">
    <property type="nucleotide sequence ID" value="NZ_FRAI01000008.1"/>
</dbReference>
<keyword evidence="1" id="KW-0472">Membrane</keyword>
<feature type="transmembrane region" description="Helical" evidence="1">
    <location>
        <begin position="45"/>
        <end position="67"/>
    </location>
</feature>
<evidence type="ECO:0000313" key="3">
    <source>
        <dbReference type="Proteomes" id="UP000243547"/>
    </source>
</evidence>
<dbReference type="OrthoDB" id="9921187at2"/>
<evidence type="ECO:0008006" key="4">
    <source>
        <dbReference type="Google" id="ProtNLM"/>
    </source>
</evidence>
<accession>A0A1M6MTI4</accession>